<feature type="transmembrane region" description="Helical" evidence="6">
    <location>
        <begin position="489"/>
        <end position="512"/>
    </location>
</feature>
<dbReference type="Pfam" id="PF06813">
    <property type="entry name" value="Nodulin-like"/>
    <property type="match status" value="2"/>
</dbReference>
<name>A0A8J5I5A1_ZINOF</name>
<evidence type="ECO:0008006" key="11">
    <source>
        <dbReference type="Google" id="ProtNLM"/>
    </source>
</evidence>
<accession>A0A8J5I5A1</accession>
<keyword evidence="4 6" id="KW-0472">Membrane</keyword>
<comment type="caution">
    <text evidence="9">The sequence shown here is derived from an EMBL/GenBank/DDBJ whole genome shotgun (WGS) entry which is preliminary data.</text>
</comment>
<dbReference type="InterPro" id="IPR056555">
    <property type="entry name" value="NFD4_C"/>
</dbReference>
<feature type="domain" description="Nodulin-like" evidence="7">
    <location>
        <begin position="8"/>
        <end position="114"/>
    </location>
</feature>
<protein>
    <recommendedName>
        <fullName evidence="11">Nodulin-like domain-containing protein</fullName>
    </recommendedName>
</protein>
<evidence type="ECO:0000256" key="2">
    <source>
        <dbReference type="ARBA" id="ARBA00022692"/>
    </source>
</evidence>
<dbReference type="InterPro" id="IPR010658">
    <property type="entry name" value="Nodulin-like"/>
</dbReference>
<sequence length="681" mass="73162">MKAGRRAQWLGLAAAQWVQVAGGAAYTFPLYSPALKSMLGLSQQRLTVLGVANDVGENFGLIAGVAGNLLPPWKLLLLGSACCFSGFGLLWLAVTRTVVGLPFWLEFAIANMGGGAAMAGVVKVGSRPPWVGLAAAVWVQVAAGAGYTFPLYSHALKKAMGYNQQQLTFLGVANDSGENFGLIAGVLCNRLPPWFVLLVGAACCFLGFGTLWSAVSLTVTGLPYWLLWIALCIATNSSAWFGTAVLVTNMRNFPLSRGTVAGILKGYVGLSAAVYTGLYTGVLHSSSTKLLLFLTLGLPIISLAMMYFVRPCTPSLEEDSLEQSHFMFTQISSIFLGLYLLAYTILDDVLPLTDGVIYILFGVMVLFLLAPLAIPIKMTIFPRNRKTNVASDTGSTSHQVTTGAGDEEPLLATSSSNNLGNAQENDDASDVDMLLAEGEGAIKKKRRPKRGDDFEFHEALVKADFWLLFLAYFLGVGSGVTVLNNLAQIGIAFGLEDTTILLCLFSFCNFVGRIGAGSVSEHFVRSRMLPRPIWMACTQVVMAVAYLLYATAISGTLYASTALLGICYGVQFSVMVPTVSELFGLKQFGLLYNFMLLGNPLGAFFFSGLLAGYVYDSEAAKQDPSSSTCLGPNCFRLTFWFLAGICCLGTLLSIILSVRTRPVYQMLYASGSFRLPRSSLH</sequence>
<dbReference type="InterPro" id="IPR036259">
    <property type="entry name" value="MFS_trans_sf"/>
</dbReference>
<dbReference type="AlphaFoldDB" id="A0A8J5I5A1"/>
<evidence type="ECO:0000259" key="7">
    <source>
        <dbReference type="Pfam" id="PF06813"/>
    </source>
</evidence>
<dbReference type="CDD" id="cd17354">
    <property type="entry name" value="MFS_Mch1p_like"/>
    <property type="match status" value="1"/>
</dbReference>
<dbReference type="Gene3D" id="1.20.1250.20">
    <property type="entry name" value="MFS general substrate transporter like domains"/>
    <property type="match status" value="1"/>
</dbReference>
<feature type="domain" description="Nodulin-like" evidence="7">
    <location>
        <begin position="129"/>
        <end position="376"/>
    </location>
</feature>
<dbReference type="EMBL" id="JACMSC010000003">
    <property type="protein sequence ID" value="KAG6528921.1"/>
    <property type="molecule type" value="Genomic_DNA"/>
</dbReference>
<evidence type="ECO:0000256" key="6">
    <source>
        <dbReference type="SAM" id="Phobius"/>
    </source>
</evidence>
<keyword evidence="2 6" id="KW-0812">Transmembrane</keyword>
<evidence type="ECO:0000256" key="5">
    <source>
        <dbReference type="SAM" id="MobiDB-lite"/>
    </source>
</evidence>
<comment type="subcellular location">
    <subcellularLocation>
        <location evidence="1">Membrane</location>
        <topology evidence="1">Multi-pass membrane protein</topology>
    </subcellularLocation>
</comment>
<dbReference type="PANTHER" id="PTHR21576:SF154">
    <property type="entry name" value="OS04G0502800 PROTEIN"/>
    <property type="match status" value="1"/>
</dbReference>
<keyword evidence="3 6" id="KW-1133">Transmembrane helix</keyword>
<gene>
    <name evidence="9" type="ORF">ZIOFF_011113</name>
</gene>
<keyword evidence="10" id="KW-1185">Reference proteome</keyword>
<feature type="transmembrane region" description="Helical" evidence="6">
    <location>
        <begin position="290"/>
        <end position="309"/>
    </location>
</feature>
<evidence type="ECO:0000313" key="9">
    <source>
        <dbReference type="EMBL" id="KAG6528921.1"/>
    </source>
</evidence>
<dbReference type="Pfam" id="PF23262">
    <property type="entry name" value="NFD4_C"/>
    <property type="match status" value="1"/>
</dbReference>
<feature type="transmembrane region" description="Helical" evidence="6">
    <location>
        <begin position="130"/>
        <end position="152"/>
    </location>
</feature>
<feature type="transmembrane region" description="Helical" evidence="6">
    <location>
        <begin position="194"/>
        <end position="219"/>
    </location>
</feature>
<evidence type="ECO:0000313" key="10">
    <source>
        <dbReference type="Proteomes" id="UP000734854"/>
    </source>
</evidence>
<dbReference type="GO" id="GO:0016020">
    <property type="term" value="C:membrane"/>
    <property type="evidence" value="ECO:0007669"/>
    <property type="project" value="UniProtKB-SubCell"/>
</dbReference>
<reference evidence="9 10" key="1">
    <citation type="submission" date="2020-08" db="EMBL/GenBank/DDBJ databases">
        <title>Plant Genome Project.</title>
        <authorList>
            <person name="Zhang R.-G."/>
        </authorList>
    </citation>
    <scope>NUCLEOTIDE SEQUENCE [LARGE SCALE GENOMIC DNA]</scope>
    <source>
        <tissue evidence="9">Rhizome</tissue>
    </source>
</reference>
<feature type="region of interest" description="Disordered" evidence="5">
    <location>
        <begin position="388"/>
        <end position="408"/>
    </location>
</feature>
<feature type="transmembrane region" description="Helical" evidence="6">
    <location>
        <begin position="465"/>
        <end position="483"/>
    </location>
</feature>
<evidence type="ECO:0000256" key="4">
    <source>
        <dbReference type="ARBA" id="ARBA00023136"/>
    </source>
</evidence>
<feature type="transmembrane region" description="Helical" evidence="6">
    <location>
        <begin position="558"/>
        <end position="579"/>
    </location>
</feature>
<feature type="transmembrane region" description="Helical" evidence="6">
    <location>
        <begin position="101"/>
        <end position="124"/>
    </location>
</feature>
<proteinExistence type="predicted"/>
<feature type="transmembrane region" description="Helical" evidence="6">
    <location>
        <begin position="225"/>
        <end position="247"/>
    </location>
</feature>
<feature type="transmembrane region" description="Helical" evidence="6">
    <location>
        <begin position="357"/>
        <end position="376"/>
    </location>
</feature>
<feature type="compositionally biased region" description="Polar residues" evidence="5">
    <location>
        <begin position="388"/>
        <end position="402"/>
    </location>
</feature>
<feature type="transmembrane region" description="Helical" evidence="6">
    <location>
        <begin position="591"/>
        <end position="615"/>
    </location>
</feature>
<organism evidence="9 10">
    <name type="scientific">Zingiber officinale</name>
    <name type="common">Ginger</name>
    <name type="synonym">Amomum zingiber</name>
    <dbReference type="NCBI Taxonomy" id="94328"/>
    <lineage>
        <taxon>Eukaryota</taxon>
        <taxon>Viridiplantae</taxon>
        <taxon>Streptophyta</taxon>
        <taxon>Embryophyta</taxon>
        <taxon>Tracheophyta</taxon>
        <taxon>Spermatophyta</taxon>
        <taxon>Magnoliopsida</taxon>
        <taxon>Liliopsida</taxon>
        <taxon>Zingiberales</taxon>
        <taxon>Zingiberaceae</taxon>
        <taxon>Zingiber</taxon>
    </lineage>
</organism>
<dbReference type="SUPFAM" id="SSF103473">
    <property type="entry name" value="MFS general substrate transporter"/>
    <property type="match status" value="2"/>
</dbReference>
<dbReference type="Proteomes" id="UP000734854">
    <property type="component" value="Unassembled WGS sequence"/>
</dbReference>
<feature type="domain" description="NFD4 C-terminal" evidence="8">
    <location>
        <begin position="460"/>
        <end position="664"/>
    </location>
</feature>
<feature type="transmembrane region" description="Helical" evidence="6">
    <location>
        <begin position="635"/>
        <end position="658"/>
    </location>
</feature>
<evidence type="ECO:0000259" key="8">
    <source>
        <dbReference type="Pfam" id="PF23262"/>
    </source>
</evidence>
<dbReference type="PANTHER" id="PTHR21576">
    <property type="entry name" value="UNCHARACTERIZED NODULIN-LIKE PROTEIN"/>
    <property type="match status" value="1"/>
</dbReference>
<evidence type="ECO:0000256" key="1">
    <source>
        <dbReference type="ARBA" id="ARBA00004141"/>
    </source>
</evidence>
<evidence type="ECO:0000256" key="3">
    <source>
        <dbReference type="ARBA" id="ARBA00022989"/>
    </source>
</evidence>
<feature type="transmembrane region" description="Helical" evidence="6">
    <location>
        <begin position="259"/>
        <end position="278"/>
    </location>
</feature>
<feature type="transmembrane region" description="Helical" evidence="6">
    <location>
        <begin position="533"/>
        <end position="552"/>
    </location>
</feature>
<feature type="transmembrane region" description="Helical" evidence="6">
    <location>
        <begin position="325"/>
        <end position="345"/>
    </location>
</feature>
<feature type="transmembrane region" description="Helical" evidence="6">
    <location>
        <begin position="75"/>
        <end position="94"/>
    </location>
</feature>